<keyword evidence="3" id="KW-0520">NAD</keyword>
<evidence type="ECO:0000313" key="7">
    <source>
        <dbReference type="EMBL" id="PYI55133.1"/>
    </source>
</evidence>
<evidence type="ECO:0000313" key="8">
    <source>
        <dbReference type="Proteomes" id="UP000247476"/>
    </source>
</evidence>
<comment type="similarity">
    <text evidence="1 4">Belongs to the D-isomer specific 2-hydroxyacid dehydrogenase family.</text>
</comment>
<dbReference type="GO" id="GO:0016616">
    <property type="term" value="F:oxidoreductase activity, acting on the CH-OH group of donors, NAD or NADP as acceptor"/>
    <property type="evidence" value="ECO:0007669"/>
    <property type="project" value="InterPro"/>
</dbReference>
<evidence type="ECO:0000256" key="2">
    <source>
        <dbReference type="ARBA" id="ARBA00023002"/>
    </source>
</evidence>
<evidence type="ECO:0000256" key="3">
    <source>
        <dbReference type="ARBA" id="ARBA00023027"/>
    </source>
</evidence>
<dbReference type="Gene3D" id="3.40.50.720">
    <property type="entry name" value="NAD(P)-binding Rossmann-like Domain"/>
    <property type="match status" value="2"/>
</dbReference>
<reference evidence="7 8" key="1">
    <citation type="submission" date="2018-05" db="EMBL/GenBank/DDBJ databases">
        <title>Paenibacillus flagellatus sp. nov., isolated from selenium mineral soil.</title>
        <authorList>
            <person name="Dai X."/>
        </authorList>
    </citation>
    <scope>NUCLEOTIDE SEQUENCE [LARGE SCALE GENOMIC DNA]</scope>
    <source>
        <strain evidence="7 8">DXL2</strain>
    </source>
</reference>
<sequence>MNIVVLDGFTLNPGDLSWDGLEALGSVVVYDRTSAGDIVGRASGAHVVLTNKTPITKETIEALPDLRFIGVLATGYNVVDIAAAAERGIPVANVPDYSTHSVAQLVFALLLELCQHVRLHSDAARSGEWAGSPDFCFTRAPLTELAGKTMGIIGFGAIGQQVARIAQAFGMDVIASATRPKTVAGLERVRMASNDEVFAAADVVSLHCPLTPATERLVNARTLALMKRTAFLINTSRGGLIAERDLAEALEAGTIAGAGVDVLSKEPPEADNPLLAAPNCLVTPHIAWATLEARRRLMDTAVGNVAAFVAGAPVNVVNR</sequence>
<dbReference type="PANTHER" id="PTHR43761">
    <property type="entry name" value="D-ISOMER SPECIFIC 2-HYDROXYACID DEHYDROGENASE FAMILY PROTEIN (AFU_ORTHOLOGUE AFUA_1G13630)"/>
    <property type="match status" value="1"/>
</dbReference>
<dbReference type="FunFam" id="3.40.50.720:FF:000203">
    <property type="entry name" value="D-3-phosphoglycerate dehydrogenase (SerA)"/>
    <property type="match status" value="1"/>
</dbReference>
<dbReference type="RefSeq" id="WP_110840126.1">
    <property type="nucleotide sequence ID" value="NZ_QJVJ01000004.1"/>
</dbReference>
<dbReference type="InterPro" id="IPR006140">
    <property type="entry name" value="D-isomer_DH_NAD-bd"/>
</dbReference>
<keyword evidence="2 4" id="KW-0560">Oxidoreductase</keyword>
<dbReference type="SUPFAM" id="SSF52283">
    <property type="entry name" value="Formate/glycerate dehydrogenase catalytic domain-like"/>
    <property type="match status" value="1"/>
</dbReference>
<evidence type="ECO:0000259" key="5">
    <source>
        <dbReference type="Pfam" id="PF00389"/>
    </source>
</evidence>
<accession>A0A2V5KB39</accession>
<dbReference type="Pfam" id="PF00389">
    <property type="entry name" value="2-Hacid_dh"/>
    <property type="match status" value="1"/>
</dbReference>
<gene>
    <name evidence="7" type="ORF">DLM86_11440</name>
</gene>
<dbReference type="EMBL" id="QJVJ01000004">
    <property type="protein sequence ID" value="PYI55133.1"/>
    <property type="molecule type" value="Genomic_DNA"/>
</dbReference>
<organism evidence="7 8">
    <name type="scientific">Paenibacillus flagellatus</name>
    <dbReference type="NCBI Taxonomy" id="2211139"/>
    <lineage>
        <taxon>Bacteria</taxon>
        <taxon>Bacillati</taxon>
        <taxon>Bacillota</taxon>
        <taxon>Bacilli</taxon>
        <taxon>Bacillales</taxon>
        <taxon>Paenibacillaceae</taxon>
        <taxon>Paenibacillus</taxon>
    </lineage>
</organism>
<dbReference type="InterPro" id="IPR029753">
    <property type="entry name" value="D-isomer_DH_CS"/>
</dbReference>
<dbReference type="Pfam" id="PF02826">
    <property type="entry name" value="2-Hacid_dh_C"/>
    <property type="match status" value="1"/>
</dbReference>
<dbReference type="OrthoDB" id="9805416at2"/>
<dbReference type="PANTHER" id="PTHR43761:SF1">
    <property type="entry name" value="D-ISOMER SPECIFIC 2-HYDROXYACID DEHYDROGENASE CATALYTIC DOMAIN-CONTAINING PROTEIN-RELATED"/>
    <property type="match status" value="1"/>
</dbReference>
<comment type="caution">
    <text evidence="7">The sequence shown here is derived from an EMBL/GenBank/DDBJ whole genome shotgun (WGS) entry which is preliminary data.</text>
</comment>
<evidence type="ECO:0000256" key="1">
    <source>
        <dbReference type="ARBA" id="ARBA00005854"/>
    </source>
</evidence>
<feature type="domain" description="D-isomer specific 2-hydroxyacid dehydrogenase NAD-binding" evidence="6">
    <location>
        <begin position="107"/>
        <end position="287"/>
    </location>
</feature>
<dbReference type="AlphaFoldDB" id="A0A2V5KB39"/>
<dbReference type="Proteomes" id="UP000247476">
    <property type="component" value="Unassembled WGS sequence"/>
</dbReference>
<proteinExistence type="inferred from homology"/>
<keyword evidence="8" id="KW-1185">Reference proteome</keyword>
<dbReference type="SUPFAM" id="SSF51735">
    <property type="entry name" value="NAD(P)-binding Rossmann-fold domains"/>
    <property type="match status" value="1"/>
</dbReference>
<protein>
    <submittedName>
        <fullName evidence="7">Glycerate dehydrogenase</fullName>
    </submittedName>
</protein>
<dbReference type="InterPro" id="IPR006139">
    <property type="entry name" value="D-isomer_2_OHA_DH_cat_dom"/>
</dbReference>
<dbReference type="PROSITE" id="PS00670">
    <property type="entry name" value="D_2_HYDROXYACID_DH_2"/>
    <property type="match status" value="1"/>
</dbReference>
<dbReference type="CDD" id="cd12162">
    <property type="entry name" value="2-Hacid_dh_4"/>
    <property type="match status" value="1"/>
</dbReference>
<feature type="domain" description="D-isomer specific 2-hydroxyacid dehydrogenase catalytic" evidence="5">
    <location>
        <begin position="24"/>
        <end position="318"/>
    </location>
</feature>
<name>A0A2V5KB39_9BACL</name>
<dbReference type="InterPro" id="IPR036291">
    <property type="entry name" value="NAD(P)-bd_dom_sf"/>
</dbReference>
<evidence type="ECO:0000256" key="4">
    <source>
        <dbReference type="RuleBase" id="RU003719"/>
    </source>
</evidence>
<dbReference type="InterPro" id="IPR050418">
    <property type="entry name" value="D-iso_2-hydroxyacid_DH_PdxB"/>
</dbReference>
<evidence type="ECO:0000259" key="6">
    <source>
        <dbReference type="Pfam" id="PF02826"/>
    </source>
</evidence>
<dbReference type="GO" id="GO:0051287">
    <property type="term" value="F:NAD binding"/>
    <property type="evidence" value="ECO:0007669"/>
    <property type="project" value="InterPro"/>
</dbReference>